<keyword evidence="9" id="KW-1015">Disulfide bond</keyword>
<sequence length="1917" mass="208961">MMYTQRKRARIAKSANGKLVAALLLKILLFNLPSALANNVQGNWGPVINWPQIAISGATLPDGRVLTWSSTETNAFPANREFTHASVFDPNTGRFVTANSNFHDMFCAGISTLEDGTIVASGGNPDDQKTSSFNPNTLAWTPLANMNDRRWYGTNITMPSNQIWSTFAKSSGNRSELYDPATNTWTRTPNASMQTLVDEQNFINSRPSPRNTSNLEWFGHMALTPDGKVFHGGPTPTWHVFDPLGGQNNQSLGRPIGDLARMYGNVVSYDAGKVILLGGYDKRRDQPVLNSNVLLVDLNGPTPAITRGAPMNFARAFNNTVTMPNGELLIVGGNTSARIFNDEGSIFPAEIYNPSTNRWRVVDSISVPRNYHSIALLLKDGRVLSAGGGGCGNTCNANHLNGQIYSPPYLFNADGSAATRPVIQNSAAIASAGETIRVTASADTQRFSLVRLSGTTHHVNTDQRFLPVSSTKNADGSFNLRLNANPNVLIPGNYWLFALNANGTPSIGQTIQIVRKKNISSLRYLRLTALTETNNSPFAAIAEINLLNANGRPINRANWTVSTSSAELDRANLPATNAIDGDRNTFWHSSWSNPDNRLPPHQFIIDMGARQDVSALTYLPRQDKTNGHIRNYAIHISEDGINWGEPLQEGRFTVDALNTVALEQYQPPRPKGENVALNKQATLSSVRFNGVAERAIDGRTNSTWNDITHTEFQRNAWLEVDLGAVYNLTDINIWNRTDCCTARLSNFTVFISDSPFTSQDINITRNQRGVTSLSHPNTVVVTSTLKANRTGRYVRVQLEQVNALNIAELEIFGTPAFSNVALGKQVSQSSTVHQGVATRANDGNTDGRYGQGSVTHTRYDNNAWWEIDLGAIHDITTVKLWNRTDGWQHRLAKFHIFVSDRPFTNKNVTTTRNQLEVKTITNPDRVNVSQEFAINRTGRYLRIQRYEQGNLSLAEVEIEGFLPPERVIDTDNDGVPDAQDAFPNDASESVDTDGDGVGDNADVFPRNPAESQDSDGDGVGDNADPFPQDPSRDGSIAALPEPPRHSTTLLVEQYQGQDRIWNVNPDNNSVSVTTSDGIVREISVGNTPWAIALSPSSGNIYVTNKSSASISIISAESLQVIQTVNLPIHSQPHGIVFNASGDNYYLVLEASAELEQRNSADNSVIKQLKLPGAPRHLAMSYDDSKLLVSNFISPFVAGEDTDNIDVNDANAEVFVVDPQAMILVDTYKIPFDVTPMSESRGPGLPNYLAAPAISYDSMFAYIPGKKDNIIAGTLRGNPGMTFDQTVRAHTSSIALNDGSIRAGIDHDNASVATGAAYSGDSRFLLITLETSRELVVFDTVLGFELMRLETGRAPQSVAFSSDGSRAYVHNFMDRSISRYDLTEAMRTGLPVREILSTIAVVNSDELSATVLKGKQLFYDAADTRLARDSYMSCASCHKEAKHDGRVWDMTQFGEGLRNTISLRGKAAIGHGFLHWTGNFDEIQDFEGQIRNLAGGSGLMSNADFNTGTRRQPLGDSKAGISADLDALAAYLASLTEVEVSPSTANSALANLAQQGKELFQQHQCSSCHTGVITTDSATGQRHDIGTLDSDSGSRLAQTLDGFDTPSLLGLWNSAPYLHDGSAATVSEAITAHSTSNNVSQEEANAIAAFLMQLDGSALTSRVQVGSITANHTGTQTSLTGFVAPRVVMGAPTHFGGDPSVVRITERNNNSFSARIQEWDYLDDWHLNETVSFLALENGRSSLGDLAAEAGQSQLNQNWQTIRFSQSFTVAPVVFAQTVSTNEASAVTVRIRNITAQGFELRIQEQEGADGVHALENVDWIAIEPGITSTKDGKRWQVGKTERVVTNDFYRINFAEPLSNPAFIAGMQSYFGGDVAAMRYINLGETGAEVRIEEERSKDEEILHVREVIGFIAVSQPE</sequence>
<dbReference type="GO" id="GO:0010185">
    <property type="term" value="P:regulation of cellular defense response"/>
    <property type="evidence" value="ECO:0007669"/>
    <property type="project" value="UniProtKB-ARBA"/>
</dbReference>
<dbReference type="GO" id="GO:0042806">
    <property type="term" value="F:fucose binding"/>
    <property type="evidence" value="ECO:0007669"/>
    <property type="project" value="UniProtKB-ARBA"/>
</dbReference>
<dbReference type="PROSITE" id="PS50022">
    <property type="entry name" value="FA58C_3"/>
    <property type="match status" value="2"/>
</dbReference>
<dbReference type="InterPro" id="IPR037221">
    <property type="entry name" value="H-type_lectin_dom_sf"/>
</dbReference>
<dbReference type="InterPro" id="IPR015943">
    <property type="entry name" value="WD40/YVTN_repeat-like_dom_sf"/>
</dbReference>
<dbReference type="InterPro" id="IPR036909">
    <property type="entry name" value="Cyt_c-like_dom_sf"/>
</dbReference>
<dbReference type="PROSITE" id="PS51007">
    <property type="entry name" value="CYTC"/>
    <property type="match status" value="2"/>
</dbReference>
<dbReference type="GO" id="GO:0007155">
    <property type="term" value="P:cell adhesion"/>
    <property type="evidence" value="ECO:0007669"/>
    <property type="project" value="InterPro"/>
</dbReference>
<keyword evidence="5 10" id="KW-0479">Metal-binding</keyword>
<proteinExistence type="inferred from homology"/>
<gene>
    <name evidence="14" type="ORF">DXX93_16730</name>
</gene>
<dbReference type="InterPro" id="IPR037293">
    <property type="entry name" value="Gal_Oxidase_central_sf"/>
</dbReference>
<feature type="domain" description="Cytochrome c" evidence="13">
    <location>
        <begin position="1550"/>
        <end position="1654"/>
    </location>
</feature>
<dbReference type="SUPFAM" id="SSF50965">
    <property type="entry name" value="Galactose oxidase, central domain"/>
    <property type="match status" value="1"/>
</dbReference>
<dbReference type="InterPro" id="IPR011044">
    <property type="entry name" value="Quino_amine_DH_bsu"/>
</dbReference>
<dbReference type="InterPro" id="IPR006585">
    <property type="entry name" value="FTP1"/>
</dbReference>
<evidence type="ECO:0000256" key="3">
    <source>
        <dbReference type="ARBA" id="ARBA00011233"/>
    </source>
</evidence>
<evidence type="ECO:0000259" key="12">
    <source>
        <dbReference type="PROSITE" id="PS50022"/>
    </source>
</evidence>
<dbReference type="InterPro" id="IPR006652">
    <property type="entry name" value="Kelch_1"/>
</dbReference>
<keyword evidence="6" id="KW-0430">Lectin</keyword>
<dbReference type="Pfam" id="PF00034">
    <property type="entry name" value="Cytochrom_C"/>
    <property type="match status" value="1"/>
</dbReference>
<dbReference type="Pfam" id="PF22633">
    <property type="entry name" value="F5_F8_type_C_2"/>
    <property type="match status" value="2"/>
</dbReference>
<dbReference type="Gene3D" id="2.60.40.10">
    <property type="entry name" value="Immunoglobulins"/>
    <property type="match status" value="1"/>
</dbReference>
<dbReference type="SUPFAM" id="SSF81296">
    <property type="entry name" value="E set domains"/>
    <property type="match status" value="1"/>
</dbReference>
<dbReference type="SMART" id="SM00607">
    <property type="entry name" value="FTP"/>
    <property type="match status" value="2"/>
</dbReference>
<evidence type="ECO:0000256" key="10">
    <source>
        <dbReference type="PROSITE-ProRule" id="PRU00433"/>
    </source>
</evidence>
<dbReference type="GO" id="GO:0005509">
    <property type="term" value="F:calcium ion binding"/>
    <property type="evidence" value="ECO:0007669"/>
    <property type="project" value="InterPro"/>
</dbReference>
<organism evidence="14 15">
    <name type="scientific">Thalassotalea euphylliae</name>
    <dbReference type="NCBI Taxonomy" id="1655234"/>
    <lineage>
        <taxon>Bacteria</taxon>
        <taxon>Pseudomonadati</taxon>
        <taxon>Pseudomonadota</taxon>
        <taxon>Gammaproteobacteria</taxon>
        <taxon>Alteromonadales</taxon>
        <taxon>Colwelliaceae</taxon>
        <taxon>Thalassotalea</taxon>
    </lineage>
</organism>
<evidence type="ECO:0000256" key="8">
    <source>
        <dbReference type="ARBA" id="ARBA00023004"/>
    </source>
</evidence>
<evidence type="ECO:0000256" key="11">
    <source>
        <dbReference type="SAM" id="MobiDB-lite"/>
    </source>
</evidence>
<dbReference type="GO" id="GO:0020037">
    <property type="term" value="F:heme binding"/>
    <property type="evidence" value="ECO:0007669"/>
    <property type="project" value="InterPro"/>
</dbReference>
<dbReference type="InterPro" id="IPR028974">
    <property type="entry name" value="TSP_type-3_rpt"/>
</dbReference>
<comment type="subunit">
    <text evidence="3">Homotrimer.</text>
</comment>
<evidence type="ECO:0000259" key="13">
    <source>
        <dbReference type="PROSITE" id="PS51007"/>
    </source>
</evidence>
<dbReference type="InterPro" id="IPR008979">
    <property type="entry name" value="Galactose-bd-like_sf"/>
</dbReference>
<dbReference type="Proteomes" id="UP000256478">
    <property type="component" value="Unassembled WGS sequence"/>
</dbReference>
<evidence type="ECO:0000313" key="15">
    <source>
        <dbReference type="Proteomes" id="UP000256478"/>
    </source>
</evidence>
<dbReference type="InterPro" id="IPR013783">
    <property type="entry name" value="Ig-like_fold"/>
</dbReference>
<dbReference type="InterPro" id="IPR011043">
    <property type="entry name" value="Gal_Oxase/kelch_b-propeller"/>
</dbReference>
<dbReference type="InterPro" id="IPR000421">
    <property type="entry name" value="FA58C"/>
</dbReference>
<dbReference type="CDD" id="cd02851">
    <property type="entry name" value="E_set_GO_C"/>
    <property type="match status" value="1"/>
</dbReference>
<keyword evidence="8 10" id="KW-0408">Iron</keyword>
<dbReference type="Gene3D" id="2.130.10.10">
    <property type="entry name" value="YVTN repeat-like/Quinoprotein amine dehydrogenase"/>
    <property type="match status" value="2"/>
</dbReference>
<dbReference type="SUPFAM" id="SSF141086">
    <property type="entry name" value="Agglutinin HPA-like"/>
    <property type="match status" value="1"/>
</dbReference>
<dbReference type="PANTHER" id="PTHR45713:SF6">
    <property type="entry name" value="F5_8 TYPE C DOMAIN-CONTAINING PROTEIN"/>
    <property type="match status" value="1"/>
</dbReference>
<dbReference type="InterPro" id="IPR014756">
    <property type="entry name" value="Ig_E-set"/>
</dbReference>
<dbReference type="InterPro" id="IPR015202">
    <property type="entry name" value="GO-like_E_set"/>
</dbReference>
<comment type="caution">
    <text evidence="14">The sequence shown here is derived from an EMBL/GenBank/DDBJ whole genome shotgun (WGS) entry which is preliminary data.</text>
</comment>
<keyword evidence="4 10" id="KW-0349">Heme</keyword>
<dbReference type="EMBL" id="QUOU01000001">
    <property type="protein sequence ID" value="REL28043.1"/>
    <property type="molecule type" value="Genomic_DNA"/>
</dbReference>
<evidence type="ECO:0000256" key="7">
    <source>
        <dbReference type="ARBA" id="ARBA00022837"/>
    </source>
</evidence>
<evidence type="ECO:0000256" key="5">
    <source>
        <dbReference type="ARBA" id="ARBA00022723"/>
    </source>
</evidence>
<dbReference type="Gene3D" id="1.10.760.10">
    <property type="entry name" value="Cytochrome c-like domain"/>
    <property type="match status" value="2"/>
</dbReference>
<keyword evidence="7" id="KW-0106">Calcium</keyword>
<comment type="function">
    <text evidence="1">Acts as a defensive agent. Recognizes blood group fucosylated oligosaccharides including A, B, H and Lewis B-type antigens. Does not recognize Lewis A antigen and has low affinity for monovalent haptens.</text>
</comment>
<dbReference type="Pfam" id="PF09118">
    <property type="entry name" value="GO-like_E_set"/>
    <property type="match status" value="1"/>
</dbReference>
<name>A0A3E0TUH6_9GAMM</name>
<dbReference type="SUPFAM" id="SSF49785">
    <property type="entry name" value="Galactose-binding domain-like"/>
    <property type="match status" value="3"/>
</dbReference>
<feature type="domain" description="Cytochrome c" evidence="13">
    <location>
        <begin position="1408"/>
        <end position="1535"/>
    </location>
</feature>
<dbReference type="SMART" id="SM00612">
    <property type="entry name" value="Kelch"/>
    <property type="match status" value="2"/>
</dbReference>
<dbReference type="SUPFAM" id="SSF46626">
    <property type="entry name" value="Cytochrome c"/>
    <property type="match status" value="2"/>
</dbReference>
<protein>
    <submittedName>
        <fullName evidence="14">DUF1929 domain-containing protein</fullName>
    </submittedName>
</protein>
<dbReference type="OrthoDB" id="9805202at2"/>
<dbReference type="Gene3D" id="2.130.10.80">
    <property type="entry name" value="Galactose oxidase/kelch, beta-propeller"/>
    <property type="match status" value="1"/>
</dbReference>
<dbReference type="Gene3D" id="2.60.40.2080">
    <property type="match status" value="1"/>
</dbReference>
<evidence type="ECO:0000256" key="2">
    <source>
        <dbReference type="ARBA" id="ARBA00010147"/>
    </source>
</evidence>
<evidence type="ECO:0000256" key="1">
    <source>
        <dbReference type="ARBA" id="ARBA00002219"/>
    </source>
</evidence>
<dbReference type="PANTHER" id="PTHR45713">
    <property type="entry name" value="FTP DOMAIN-CONTAINING PROTEIN"/>
    <property type="match status" value="1"/>
</dbReference>
<feature type="domain" description="F5/8 type C" evidence="12">
    <location>
        <begin position="541"/>
        <end position="643"/>
    </location>
</feature>
<feature type="domain" description="F5/8 type C" evidence="12">
    <location>
        <begin position="654"/>
        <end position="814"/>
    </location>
</feature>
<dbReference type="GO" id="GO:0009055">
    <property type="term" value="F:electron transfer activity"/>
    <property type="evidence" value="ECO:0007669"/>
    <property type="project" value="InterPro"/>
</dbReference>
<evidence type="ECO:0000256" key="4">
    <source>
        <dbReference type="ARBA" id="ARBA00022617"/>
    </source>
</evidence>
<evidence type="ECO:0000256" key="6">
    <source>
        <dbReference type="ARBA" id="ARBA00022734"/>
    </source>
</evidence>
<reference evidence="14 15" key="1">
    <citation type="submission" date="2018-08" db="EMBL/GenBank/DDBJ databases">
        <title>Thalassotalea euphylliae genome.</title>
        <authorList>
            <person name="Summers S."/>
            <person name="Rice S.A."/>
            <person name="Freckelton M.L."/>
            <person name="Nedved B.T."/>
            <person name="Hadfield M.G."/>
        </authorList>
    </citation>
    <scope>NUCLEOTIDE SEQUENCE [LARGE SCALE GENOMIC DNA]</scope>
    <source>
        <strain evidence="14 15">H1</strain>
    </source>
</reference>
<dbReference type="Gene3D" id="2.60.120.260">
    <property type="entry name" value="Galactose-binding domain-like"/>
    <property type="match status" value="3"/>
</dbReference>
<dbReference type="InterPro" id="IPR051941">
    <property type="entry name" value="BG_Antigen-Binding_Lectin"/>
</dbReference>
<dbReference type="SUPFAM" id="SSF50969">
    <property type="entry name" value="YVTN repeat-like/Quinoprotein amine dehydrogenase"/>
    <property type="match status" value="1"/>
</dbReference>
<evidence type="ECO:0000313" key="14">
    <source>
        <dbReference type="EMBL" id="REL28043.1"/>
    </source>
</evidence>
<accession>A0A3E0TUH6</accession>
<comment type="similarity">
    <text evidence="2">Belongs to the fucolectin family.</text>
</comment>
<dbReference type="InterPro" id="IPR009056">
    <property type="entry name" value="Cyt_c-like_dom"/>
</dbReference>
<dbReference type="Pfam" id="PF00754">
    <property type="entry name" value="F5_F8_type_C"/>
    <property type="match status" value="1"/>
</dbReference>
<dbReference type="SUPFAM" id="SSF103647">
    <property type="entry name" value="TSP type-3 repeat"/>
    <property type="match status" value="1"/>
</dbReference>
<evidence type="ECO:0000256" key="9">
    <source>
        <dbReference type="ARBA" id="ARBA00023157"/>
    </source>
</evidence>
<feature type="region of interest" description="Disordered" evidence="11">
    <location>
        <begin position="967"/>
        <end position="1042"/>
    </location>
</feature>